<dbReference type="PANTHER" id="PTHR24321:SF8">
    <property type="entry name" value="ESTRADIOL 17-BETA-DEHYDROGENASE 8-RELATED"/>
    <property type="match status" value="1"/>
</dbReference>
<proteinExistence type="inferred from homology"/>
<evidence type="ECO:0000313" key="4">
    <source>
        <dbReference type="Proteomes" id="UP000321578"/>
    </source>
</evidence>
<organism evidence="3 4">
    <name type="scientific">Subsaximicrobium wynnwilliamsii</name>
    <dbReference type="NCBI Taxonomy" id="291179"/>
    <lineage>
        <taxon>Bacteria</taxon>
        <taxon>Pseudomonadati</taxon>
        <taxon>Bacteroidota</taxon>
        <taxon>Flavobacteriia</taxon>
        <taxon>Flavobacteriales</taxon>
        <taxon>Flavobacteriaceae</taxon>
        <taxon>Subsaximicrobium</taxon>
    </lineage>
</organism>
<evidence type="ECO:0000256" key="1">
    <source>
        <dbReference type="ARBA" id="ARBA00006484"/>
    </source>
</evidence>
<dbReference type="PANTHER" id="PTHR24321">
    <property type="entry name" value="DEHYDROGENASES, SHORT CHAIN"/>
    <property type="match status" value="1"/>
</dbReference>
<evidence type="ECO:0000313" key="3">
    <source>
        <dbReference type="EMBL" id="TXD88376.1"/>
    </source>
</evidence>
<sequence>MERFKDKVVIITGGSGSIGFNTAQKLASEGAKIHLVDIDEDALKSKVKEAKKKDYSMSYSVADVTKSKDVETYVKDCIKQHKKIDLFFNNAGIEGVVKPIPDYPEEEFDKVMAVNVKGVYLGMKYVMPKIEDGGSIVISSSVAGLQGTAGMVGYITSKHAIIGIMRTAALELGERKVRVNTVNPGVVDSRMMRSLEDGLNPGHGDDVKEAFEKQIPLGRYAKVDDISNMVCFLFSEDSAYCNGSVYQVDGGMRA</sequence>
<keyword evidence="2" id="KW-0560">Oxidoreductase</keyword>
<dbReference type="RefSeq" id="WP_147086968.1">
    <property type="nucleotide sequence ID" value="NZ_VORM01000014.1"/>
</dbReference>
<dbReference type="InterPro" id="IPR002347">
    <property type="entry name" value="SDR_fam"/>
</dbReference>
<dbReference type="GO" id="GO:0016491">
    <property type="term" value="F:oxidoreductase activity"/>
    <property type="evidence" value="ECO:0007669"/>
    <property type="project" value="UniProtKB-KW"/>
</dbReference>
<dbReference type="FunFam" id="3.40.50.720:FF:000084">
    <property type="entry name" value="Short-chain dehydrogenase reductase"/>
    <property type="match status" value="1"/>
</dbReference>
<dbReference type="EMBL" id="VORO01000014">
    <property type="protein sequence ID" value="TXD88376.1"/>
    <property type="molecule type" value="Genomic_DNA"/>
</dbReference>
<dbReference type="Proteomes" id="UP000321578">
    <property type="component" value="Unassembled WGS sequence"/>
</dbReference>
<dbReference type="PRINTS" id="PR00081">
    <property type="entry name" value="GDHRDH"/>
</dbReference>
<evidence type="ECO:0000256" key="2">
    <source>
        <dbReference type="ARBA" id="ARBA00023002"/>
    </source>
</evidence>
<reference evidence="3 4" key="1">
    <citation type="submission" date="2019-08" db="EMBL/GenBank/DDBJ databases">
        <title>Genomes of Subsaximicrobium wynnwilliamsii strains.</title>
        <authorList>
            <person name="Bowman J.P."/>
        </authorList>
    </citation>
    <scope>NUCLEOTIDE SEQUENCE [LARGE SCALE GENOMIC DNA]</scope>
    <source>
        <strain evidence="3 4">2-80-2</strain>
    </source>
</reference>
<comment type="similarity">
    <text evidence="1">Belongs to the short-chain dehydrogenases/reductases (SDR) family.</text>
</comment>
<protein>
    <submittedName>
        <fullName evidence="3">SDR family oxidoreductase</fullName>
    </submittedName>
</protein>
<dbReference type="InterPro" id="IPR036291">
    <property type="entry name" value="NAD(P)-bd_dom_sf"/>
</dbReference>
<gene>
    <name evidence="3" type="ORF">ESY86_12720</name>
</gene>
<dbReference type="Gene3D" id="3.40.50.720">
    <property type="entry name" value="NAD(P)-binding Rossmann-like Domain"/>
    <property type="match status" value="1"/>
</dbReference>
<dbReference type="CDD" id="cd05233">
    <property type="entry name" value="SDR_c"/>
    <property type="match status" value="1"/>
</dbReference>
<dbReference type="OrthoDB" id="9803333at2"/>
<comment type="caution">
    <text evidence="3">The sequence shown here is derived from an EMBL/GenBank/DDBJ whole genome shotgun (WGS) entry which is preliminary data.</text>
</comment>
<accession>A0A5C6ZGG3</accession>
<dbReference type="PRINTS" id="PR00080">
    <property type="entry name" value="SDRFAMILY"/>
</dbReference>
<name>A0A5C6ZGG3_9FLAO</name>
<dbReference type="Pfam" id="PF13561">
    <property type="entry name" value="adh_short_C2"/>
    <property type="match status" value="1"/>
</dbReference>
<dbReference type="SUPFAM" id="SSF51735">
    <property type="entry name" value="NAD(P)-binding Rossmann-fold domains"/>
    <property type="match status" value="1"/>
</dbReference>
<keyword evidence="4" id="KW-1185">Reference proteome</keyword>
<dbReference type="AlphaFoldDB" id="A0A5C6ZGG3"/>